<feature type="domain" description="HAMP" evidence="9">
    <location>
        <begin position="209"/>
        <end position="262"/>
    </location>
</feature>
<dbReference type="PROSITE" id="PS50111">
    <property type="entry name" value="CHEMOTAXIS_TRANSDUC_2"/>
    <property type="match status" value="1"/>
</dbReference>
<organism evidence="10 11">
    <name type="scientific">Cytobacillus praedii</name>
    <dbReference type="NCBI Taxonomy" id="1742358"/>
    <lineage>
        <taxon>Bacteria</taxon>
        <taxon>Bacillati</taxon>
        <taxon>Bacillota</taxon>
        <taxon>Bacilli</taxon>
        <taxon>Bacillales</taxon>
        <taxon>Bacillaceae</taxon>
        <taxon>Cytobacillus</taxon>
    </lineage>
</organism>
<dbReference type="Proteomes" id="UP000293846">
    <property type="component" value="Unassembled WGS sequence"/>
</dbReference>
<dbReference type="Pfam" id="PF00672">
    <property type="entry name" value="HAMP"/>
    <property type="match status" value="1"/>
</dbReference>
<dbReference type="PROSITE" id="PS50885">
    <property type="entry name" value="HAMP"/>
    <property type="match status" value="1"/>
</dbReference>
<name>A0A4R1AZV3_9BACI</name>
<dbReference type="SMART" id="SM00283">
    <property type="entry name" value="MA"/>
    <property type="match status" value="1"/>
</dbReference>
<evidence type="ECO:0000256" key="6">
    <source>
        <dbReference type="PROSITE-ProRule" id="PRU00284"/>
    </source>
</evidence>
<dbReference type="GO" id="GO:0005886">
    <property type="term" value="C:plasma membrane"/>
    <property type="evidence" value="ECO:0007669"/>
    <property type="project" value="UniProtKB-SubCell"/>
</dbReference>
<feature type="transmembrane region" description="Helical" evidence="7">
    <location>
        <begin position="189"/>
        <end position="211"/>
    </location>
</feature>
<comment type="caution">
    <text evidence="10">The sequence shown here is derived from an EMBL/GenBank/DDBJ whole genome shotgun (WGS) entry which is preliminary data.</text>
</comment>
<comment type="similarity">
    <text evidence="5">Belongs to the methyl-accepting chemotaxis (MCP) protein family.</text>
</comment>
<evidence type="ECO:0000256" key="7">
    <source>
        <dbReference type="SAM" id="Phobius"/>
    </source>
</evidence>
<evidence type="ECO:0000256" key="4">
    <source>
        <dbReference type="ARBA" id="ARBA00023224"/>
    </source>
</evidence>
<dbReference type="InterPro" id="IPR003660">
    <property type="entry name" value="HAMP_dom"/>
</dbReference>
<proteinExistence type="inferred from homology"/>
<evidence type="ECO:0000259" key="9">
    <source>
        <dbReference type="PROSITE" id="PS50885"/>
    </source>
</evidence>
<dbReference type="OrthoDB" id="107771at2"/>
<keyword evidence="7" id="KW-0812">Transmembrane</keyword>
<evidence type="ECO:0000259" key="8">
    <source>
        <dbReference type="PROSITE" id="PS50111"/>
    </source>
</evidence>
<evidence type="ECO:0000256" key="3">
    <source>
        <dbReference type="ARBA" id="ARBA00023136"/>
    </source>
</evidence>
<dbReference type="PANTHER" id="PTHR32089">
    <property type="entry name" value="METHYL-ACCEPTING CHEMOTAXIS PROTEIN MCPB"/>
    <property type="match status" value="1"/>
</dbReference>
<dbReference type="Gene3D" id="1.10.287.950">
    <property type="entry name" value="Methyl-accepting chemotaxis protein"/>
    <property type="match status" value="2"/>
</dbReference>
<evidence type="ECO:0000313" key="10">
    <source>
        <dbReference type="EMBL" id="TCJ06229.1"/>
    </source>
</evidence>
<dbReference type="SMART" id="SM00304">
    <property type="entry name" value="HAMP"/>
    <property type="match status" value="1"/>
</dbReference>
<dbReference type="CDD" id="cd06225">
    <property type="entry name" value="HAMP"/>
    <property type="match status" value="1"/>
</dbReference>
<dbReference type="Pfam" id="PF00015">
    <property type="entry name" value="MCPsignal"/>
    <property type="match status" value="1"/>
</dbReference>
<reference evidence="10 11" key="1">
    <citation type="submission" date="2019-03" db="EMBL/GenBank/DDBJ databases">
        <authorList>
            <person name="Jensen L."/>
            <person name="Storgaard J."/>
            <person name="Sulaj E."/>
            <person name="Schramm A."/>
            <person name="Marshall I.P.G."/>
        </authorList>
    </citation>
    <scope>NUCLEOTIDE SEQUENCE [LARGE SCALE GENOMIC DNA]</scope>
    <source>
        <strain evidence="10 11">2017H2G3</strain>
    </source>
</reference>
<dbReference type="Pfam" id="PF12729">
    <property type="entry name" value="4HB_MCP_1"/>
    <property type="match status" value="1"/>
</dbReference>
<evidence type="ECO:0000313" key="11">
    <source>
        <dbReference type="Proteomes" id="UP000293846"/>
    </source>
</evidence>
<dbReference type="InterPro" id="IPR024478">
    <property type="entry name" value="HlyB_4HB_MCP"/>
</dbReference>
<evidence type="ECO:0000256" key="2">
    <source>
        <dbReference type="ARBA" id="ARBA00022475"/>
    </source>
</evidence>
<sequence>MKWSIRKKIVIIFGAFLVLIGVICASSFVTSSRLNENAKVINKEVIPGIRQVGDINFTTERYLSTAQKYLLSSDPDYLDKFSKQMDDTKASIDQMFDEYEKQSLKSEDAKAIGQSLRKKWETFLDATAKAKELKIQNQTENAVLQFYDAQVLYDAMDKDIDQLILMHEKQASDIEDEGIQLYNSNTITMLILVIISILFVITMVIFILRLIQKPIVKLAEKFTLMATGDLTVGELKIKNRDEIGEMAGSFNQMLDKLIKIVHNIDSNVVLVASTSEELAASAEETSNSLQQVTEAIMDISEGSTVQLESTITSRKVIEEIGKGMNQASESVANVSNLAVETTEATHEGTSIMDNTMDKMIDIQRSSASTAQIVNSLEQKSKEIERIVTLITAITNQTNLLALNAAIEAARAGEHGKGFAVVADEVRKLAEQSNGAAGEISSLIGVIRQEVMEANQAMEESLQNVESGIEMAKTTQSSFQEIARMVSEVSAQTEEISAVIEQVNASTQNMQQTMDEVAHLSTEASERSQNVAAAAEEQNATMEEISSSTTVLSQMADELRMIVHQFKL</sequence>
<feature type="domain" description="Methyl-accepting transducer" evidence="8">
    <location>
        <begin position="281"/>
        <end position="517"/>
    </location>
</feature>
<comment type="subcellular location">
    <subcellularLocation>
        <location evidence="1">Cell membrane</location>
    </subcellularLocation>
</comment>
<keyword evidence="3 7" id="KW-0472">Membrane</keyword>
<dbReference type="PANTHER" id="PTHR32089:SF112">
    <property type="entry name" value="LYSOZYME-LIKE PROTEIN-RELATED"/>
    <property type="match status" value="1"/>
</dbReference>
<keyword evidence="4 6" id="KW-0807">Transducer</keyword>
<dbReference type="CDD" id="cd11386">
    <property type="entry name" value="MCP_signal"/>
    <property type="match status" value="1"/>
</dbReference>
<evidence type="ECO:0000256" key="1">
    <source>
        <dbReference type="ARBA" id="ARBA00004236"/>
    </source>
</evidence>
<dbReference type="Gene3D" id="6.10.340.10">
    <property type="match status" value="1"/>
</dbReference>
<dbReference type="SUPFAM" id="SSF58104">
    <property type="entry name" value="Methyl-accepting chemotaxis protein (MCP) signaling domain"/>
    <property type="match status" value="1"/>
</dbReference>
<dbReference type="EMBL" id="SJTH01000001">
    <property type="protein sequence ID" value="TCJ06229.1"/>
    <property type="molecule type" value="Genomic_DNA"/>
</dbReference>
<accession>A0A4R1AZV3</accession>
<evidence type="ECO:0000256" key="5">
    <source>
        <dbReference type="ARBA" id="ARBA00029447"/>
    </source>
</evidence>
<dbReference type="RefSeq" id="WP_131235601.1">
    <property type="nucleotide sequence ID" value="NZ_SJTH01000001.1"/>
</dbReference>
<keyword evidence="11" id="KW-1185">Reference proteome</keyword>
<protein>
    <submittedName>
        <fullName evidence="10">Methyl-accepting chemotaxis protein</fullName>
    </submittedName>
</protein>
<dbReference type="InterPro" id="IPR004089">
    <property type="entry name" value="MCPsignal_dom"/>
</dbReference>
<dbReference type="AlphaFoldDB" id="A0A4R1AZV3"/>
<dbReference type="STRING" id="1742358.GCA_001439605_02063"/>
<gene>
    <name evidence="10" type="ORF">E0Y62_00005</name>
</gene>
<dbReference type="GO" id="GO:0007165">
    <property type="term" value="P:signal transduction"/>
    <property type="evidence" value="ECO:0007669"/>
    <property type="project" value="UniProtKB-KW"/>
</dbReference>
<keyword evidence="7" id="KW-1133">Transmembrane helix</keyword>
<keyword evidence="2" id="KW-1003">Cell membrane</keyword>